<dbReference type="GO" id="GO:0019773">
    <property type="term" value="C:proteasome core complex, alpha-subunit complex"/>
    <property type="evidence" value="ECO:0007669"/>
    <property type="project" value="UniProtKB-UniRule"/>
</dbReference>
<dbReference type="PANTHER" id="PTHR11599">
    <property type="entry name" value="PROTEASOME SUBUNIT ALPHA/BETA"/>
    <property type="match status" value="1"/>
</dbReference>
<dbReference type="SMART" id="SM00948">
    <property type="entry name" value="Proteasome_A_N"/>
    <property type="match status" value="1"/>
</dbReference>
<gene>
    <name evidence="7" type="ORF">J0S82_018628</name>
</gene>
<evidence type="ECO:0000256" key="1">
    <source>
        <dbReference type="ARBA" id="ARBA00004123"/>
    </source>
</evidence>
<sequence length="333" mass="36483">WRRRARARARGGVERRGPARPAAAGARPGAPSAGMSYDRAITVFSPDGHLFQVEYAQEAVKKGSTAVSGGRQRLAPGHGGGGRGVGRPRGERAGVAMGPPLGLAPCLWLRLMAALPQVGVRGRDIVVLGVEKKSVAKLQDERTVRKICALDDNVCMAFAGLTADARIVINRARVECQSHRLTVEDPVTVEYITRYIASLKQRYTQSNGRRPFGISALIVGFDFDGTPRLYQTDPSGTYHAWKANAIGRGAKSVREFLEKNYTDEAIETDDLTVKLVIKALLEVVQSGGKNIELAVMRRDQPLKILNPEEIEKYVAEIEKEKEENEKKKQKKAS</sequence>
<feature type="non-terminal residue" evidence="7">
    <location>
        <position position="1"/>
    </location>
</feature>
<evidence type="ECO:0000256" key="3">
    <source>
        <dbReference type="ARBA" id="ARBA00023242"/>
    </source>
</evidence>
<dbReference type="PROSITE" id="PS51475">
    <property type="entry name" value="PROTEASOME_ALPHA_2"/>
    <property type="match status" value="1"/>
</dbReference>
<reference evidence="7" key="1">
    <citation type="journal article" date="2021" name="Evol. Appl.">
        <title>The genome of the Pyrenean desman and the effects of bottlenecks and inbreeding on the genomic landscape of an endangered species.</title>
        <authorList>
            <person name="Escoda L."/>
            <person name="Castresana J."/>
        </authorList>
    </citation>
    <scope>NUCLEOTIDE SEQUENCE</scope>
    <source>
        <strain evidence="7">IBE-C5619</strain>
    </source>
</reference>
<dbReference type="GO" id="GO:0005829">
    <property type="term" value="C:cytosol"/>
    <property type="evidence" value="ECO:0007669"/>
    <property type="project" value="UniProtKB-ARBA"/>
</dbReference>
<comment type="caution">
    <text evidence="7">The sequence shown here is derived from an EMBL/GenBank/DDBJ whole genome shotgun (WGS) entry which is preliminary data.</text>
</comment>
<feature type="compositionally biased region" description="Low complexity" evidence="5">
    <location>
        <begin position="19"/>
        <end position="33"/>
    </location>
</feature>
<dbReference type="InterPro" id="IPR000426">
    <property type="entry name" value="Proteasome_asu_N"/>
</dbReference>
<dbReference type="InterPro" id="IPR029055">
    <property type="entry name" value="Ntn_hydrolases_N"/>
</dbReference>
<comment type="subcellular location">
    <subcellularLocation>
        <location evidence="1">Nucleus</location>
    </subcellularLocation>
</comment>
<dbReference type="SUPFAM" id="SSF56235">
    <property type="entry name" value="N-terminal nucleophile aminohydrolases (Ntn hydrolases)"/>
    <property type="match status" value="2"/>
</dbReference>
<dbReference type="InterPro" id="IPR023332">
    <property type="entry name" value="Proteasome_alpha-type"/>
</dbReference>
<evidence type="ECO:0000256" key="5">
    <source>
        <dbReference type="SAM" id="MobiDB-lite"/>
    </source>
</evidence>
<dbReference type="GO" id="GO:0005634">
    <property type="term" value="C:nucleus"/>
    <property type="evidence" value="ECO:0007669"/>
    <property type="project" value="UniProtKB-SubCell"/>
</dbReference>
<accession>A0A8J6A5R0</accession>
<dbReference type="PROSITE" id="PS00388">
    <property type="entry name" value="PROTEASOME_ALPHA_1"/>
    <property type="match status" value="1"/>
</dbReference>
<dbReference type="Gene3D" id="3.60.20.10">
    <property type="entry name" value="Glutamine Phosphoribosylpyrophosphate, subunit 1, domain 1"/>
    <property type="match status" value="2"/>
</dbReference>
<name>A0A8J6A5R0_GALPY</name>
<dbReference type="Pfam" id="PF10584">
    <property type="entry name" value="Proteasome_A_N"/>
    <property type="match status" value="1"/>
</dbReference>
<dbReference type="InterPro" id="IPR001353">
    <property type="entry name" value="Proteasome_sua/b"/>
</dbReference>
<evidence type="ECO:0000313" key="8">
    <source>
        <dbReference type="Proteomes" id="UP000700334"/>
    </source>
</evidence>
<dbReference type="AlphaFoldDB" id="A0A8J6A5R0"/>
<keyword evidence="2 4" id="KW-0647">Proteasome</keyword>
<feature type="domain" description="Proteasome alpha-type subunits" evidence="6">
    <location>
        <begin position="37"/>
        <end position="59"/>
    </location>
</feature>
<keyword evidence="8" id="KW-1185">Reference proteome</keyword>
<organism evidence="7 8">
    <name type="scientific">Galemys pyrenaicus</name>
    <name type="common">Iberian desman</name>
    <name type="synonym">Pyrenean desman</name>
    <dbReference type="NCBI Taxonomy" id="202257"/>
    <lineage>
        <taxon>Eukaryota</taxon>
        <taxon>Metazoa</taxon>
        <taxon>Chordata</taxon>
        <taxon>Craniata</taxon>
        <taxon>Vertebrata</taxon>
        <taxon>Euteleostomi</taxon>
        <taxon>Mammalia</taxon>
        <taxon>Eutheria</taxon>
        <taxon>Laurasiatheria</taxon>
        <taxon>Eulipotyphla</taxon>
        <taxon>Talpidae</taxon>
        <taxon>Galemys</taxon>
    </lineage>
</organism>
<dbReference type="OrthoDB" id="3145928at2759"/>
<dbReference type="EMBL" id="JAGFMF010011769">
    <property type="protein sequence ID" value="KAG8513301.1"/>
    <property type="molecule type" value="Genomic_DNA"/>
</dbReference>
<evidence type="ECO:0000313" key="7">
    <source>
        <dbReference type="EMBL" id="KAG8513301.1"/>
    </source>
</evidence>
<dbReference type="InterPro" id="IPR050115">
    <property type="entry name" value="Proteasome_alpha"/>
</dbReference>
<feature type="compositionally biased region" description="Gly residues" evidence="5">
    <location>
        <begin position="77"/>
        <end position="87"/>
    </location>
</feature>
<evidence type="ECO:0000256" key="4">
    <source>
        <dbReference type="PROSITE-ProRule" id="PRU00808"/>
    </source>
</evidence>
<evidence type="ECO:0000259" key="6">
    <source>
        <dbReference type="PROSITE" id="PS00388"/>
    </source>
</evidence>
<comment type="similarity">
    <text evidence="4">Belongs to the peptidase T1A family.</text>
</comment>
<dbReference type="FunFam" id="3.60.20.10:FF:000018">
    <property type="entry name" value="Proteasome subunit alpha type"/>
    <property type="match status" value="1"/>
</dbReference>
<dbReference type="Pfam" id="PF00227">
    <property type="entry name" value="Proteasome"/>
    <property type="match status" value="1"/>
</dbReference>
<dbReference type="CDD" id="cd03755">
    <property type="entry name" value="proteasome_alpha_type_7"/>
    <property type="match status" value="1"/>
</dbReference>
<dbReference type="GO" id="GO:0006511">
    <property type="term" value="P:ubiquitin-dependent protein catabolic process"/>
    <property type="evidence" value="ECO:0007669"/>
    <property type="project" value="InterPro"/>
</dbReference>
<protein>
    <submittedName>
        <fullName evidence="7">Proteasome subunit alpha type-7</fullName>
    </submittedName>
</protein>
<dbReference type="Proteomes" id="UP000700334">
    <property type="component" value="Unassembled WGS sequence"/>
</dbReference>
<evidence type="ECO:0000256" key="2">
    <source>
        <dbReference type="ARBA" id="ARBA00022942"/>
    </source>
</evidence>
<feature type="region of interest" description="Disordered" evidence="5">
    <location>
        <begin position="64"/>
        <end position="89"/>
    </location>
</feature>
<keyword evidence="3" id="KW-0539">Nucleus</keyword>
<feature type="region of interest" description="Disordered" evidence="5">
    <location>
        <begin position="1"/>
        <end position="33"/>
    </location>
</feature>
<proteinExistence type="inferred from homology"/>